<dbReference type="Gene3D" id="3.40.50.2300">
    <property type="match status" value="1"/>
</dbReference>
<evidence type="ECO:0000256" key="1">
    <source>
        <dbReference type="ARBA" id="ARBA00000085"/>
    </source>
</evidence>
<dbReference type="Pfam" id="PF00072">
    <property type="entry name" value="Response_reg"/>
    <property type="match status" value="1"/>
</dbReference>
<dbReference type="Pfam" id="PF08448">
    <property type="entry name" value="PAS_4"/>
    <property type="match status" value="1"/>
</dbReference>
<keyword evidence="9" id="KW-1185">Reference proteome</keyword>
<evidence type="ECO:0000256" key="3">
    <source>
        <dbReference type="ARBA" id="ARBA00022553"/>
    </source>
</evidence>
<dbReference type="GO" id="GO:0000155">
    <property type="term" value="F:phosphorelay sensor kinase activity"/>
    <property type="evidence" value="ECO:0007669"/>
    <property type="project" value="InterPro"/>
</dbReference>
<feature type="domain" description="Histidine kinase" evidence="6">
    <location>
        <begin position="367"/>
        <end position="586"/>
    </location>
</feature>
<dbReference type="Gene3D" id="3.30.450.40">
    <property type="match status" value="1"/>
</dbReference>
<dbReference type="InterPro" id="IPR036097">
    <property type="entry name" value="HisK_dim/P_sf"/>
</dbReference>
<protein>
    <recommendedName>
        <fullName evidence="2">histidine kinase</fullName>
        <ecNumber evidence="2">2.7.13.3</ecNumber>
    </recommendedName>
</protein>
<gene>
    <name evidence="8" type="ORF">LK03_18745</name>
</gene>
<dbReference type="SUPFAM" id="SSF55785">
    <property type="entry name" value="PYP-like sensor domain (PAS domain)"/>
    <property type="match status" value="1"/>
</dbReference>
<organism evidence="8 9">
    <name type="scientific">Pseudomonas cremoricolorata</name>
    <dbReference type="NCBI Taxonomy" id="157783"/>
    <lineage>
        <taxon>Bacteria</taxon>
        <taxon>Pseudomonadati</taxon>
        <taxon>Pseudomonadota</taxon>
        <taxon>Gammaproteobacteria</taxon>
        <taxon>Pseudomonadales</taxon>
        <taxon>Pseudomonadaceae</taxon>
        <taxon>Pseudomonas</taxon>
    </lineage>
</organism>
<dbReference type="Gene3D" id="3.30.450.20">
    <property type="entry name" value="PAS domain"/>
    <property type="match status" value="1"/>
</dbReference>
<dbReference type="eggNOG" id="COG0784">
    <property type="taxonomic scope" value="Bacteria"/>
</dbReference>
<proteinExistence type="predicted"/>
<reference evidence="8 9" key="1">
    <citation type="submission" date="2014-09" db="EMBL/GenBank/DDBJ databases">
        <authorList>
            <person name="Chan K.-G."/>
        </authorList>
    </citation>
    <scope>NUCLEOTIDE SEQUENCE [LARGE SCALE GENOMIC DNA]</scope>
    <source>
        <strain evidence="8 9">ND07</strain>
    </source>
</reference>
<dbReference type="RefSeq" id="WP_038413913.1">
    <property type="nucleotide sequence ID" value="NZ_CP009455.1"/>
</dbReference>
<dbReference type="InterPro" id="IPR000014">
    <property type="entry name" value="PAS"/>
</dbReference>
<dbReference type="SMART" id="SM00388">
    <property type="entry name" value="HisKA"/>
    <property type="match status" value="1"/>
</dbReference>
<dbReference type="Gene3D" id="3.30.565.10">
    <property type="entry name" value="Histidine kinase-like ATPase, C-terminal domain"/>
    <property type="match status" value="1"/>
</dbReference>
<evidence type="ECO:0000256" key="5">
    <source>
        <dbReference type="PROSITE-ProRule" id="PRU00169"/>
    </source>
</evidence>
<evidence type="ECO:0000313" key="8">
    <source>
        <dbReference type="EMBL" id="AIR91181.1"/>
    </source>
</evidence>
<dbReference type="Pfam" id="PF00512">
    <property type="entry name" value="HisKA"/>
    <property type="match status" value="1"/>
</dbReference>
<dbReference type="InterPro" id="IPR001789">
    <property type="entry name" value="Sig_transdc_resp-reg_receiver"/>
</dbReference>
<dbReference type="InterPro" id="IPR003594">
    <property type="entry name" value="HATPase_dom"/>
</dbReference>
<dbReference type="PROSITE" id="PS50109">
    <property type="entry name" value="HIS_KIN"/>
    <property type="match status" value="1"/>
</dbReference>
<dbReference type="InterPro" id="IPR004358">
    <property type="entry name" value="Sig_transdc_His_kin-like_C"/>
</dbReference>
<keyword evidence="3 5" id="KW-0597">Phosphoprotein</keyword>
<dbReference type="PROSITE" id="PS50110">
    <property type="entry name" value="RESPONSE_REGULATORY"/>
    <property type="match status" value="1"/>
</dbReference>
<evidence type="ECO:0000313" key="9">
    <source>
        <dbReference type="Proteomes" id="UP000029493"/>
    </source>
</evidence>
<accession>A0A089WRH6</accession>
<dbReference type="EC" id="2.7.13.3" evidence="2"/>
<dbReference type="InterPro" id="IPR011006">
    <property type="entry name" value="CheY-like_superfamily"/>
</dbReference>
<keyword evidence="4 8" id="KW-0418">Kinase</keyword>
<evidence type="ECO:0000259" key="7">
    <source>
        <dbReference type="PROSITE" id="PS50110"/>
    </source>
</evidence>
<dbReference type="eggNOG" id="COG4191">
    <property type="taxonomic scope" value="Bacteria"/>
</dbReference>
<dbReference type="SMART" id="SM00387">
    <property type="entry name" value="HATPase_c"/>
    <property type="match status" value="1"/>
</dbReference>
<evidence type="ECO:0000259" key="6">
    <source>
        <dbReference type="PROSITE" id="PS50109"/>
    </source>
</evidence>
<dbReference type="Gene3D" id="1.10.287.130">
    <property type="match status" value="1"/>
</dbReference>
<dbReference type="InterPro" id="IPR029016">
    <property type="entry name" value="GAF-like_dom_sf"/>
</dbReference>
<dbReference type="PANTHER" id="PTHR43065">
    <property type="entry name" value="SENSOR HISTIDINE KINASE"/>
    <property type="match status" value="1"/>
</dbReference>
<dbReference type="SUPFAM" id="SSF55781">
    <property type="entry name" value="GAF domain-like"/>
    <property type="match status" value="1"/>
</dbReference>
<dbReference type="EMBL" id="CP009455">
    <property type="protein sequence ID" value="AIR91181.1"/>
    <property type="molecule type" value="Genomic_DNA"/>
</dbReference>
<dbReference type="PANTHER" id="PTHR43065:SF42">
    <property type="entry name" value="TWO-COMPONENT SENSOR PPRA"/>
    <property type="match status" value="1"/>
</dbReference>
<dbReference type="AlphaFoldDB" id="A0A089WRH6"/>
<dbReference type="SMART" id="SM00448">
    <property type="entry name" value="REC"/>
    <property type="match status" value="1"/>
</dbReference>
<dbReference type="SUPFAM" id="SSF47384">
    <property type="entry name" value="Homodimeric domain of signal transducing histidine kinase"/>
    <property type="match status" value="1"/>
</dbReference>
<dbReference type="NCBIfam" id="TIGR00229">
    <property type="entry name" value="sensory_box"/>
    <property type="match status" value="1"/>
</dbReference>
<feature type="modified residue" description="4-aspartylphosphate" evidence="5">
    <location>
        <position position="657"/>
    </location>
</feature>
<dbReference type="InterPro" id="IPR035965">
    <property type="entry name" value="PAS-like_dom_sf"/>
</dbReference>
<dbReference type="PRINTS" id="PR00344">
    <property type="entry name" value="BCTRLSENSOR"/>
</dbReference>
<dbReference type="Proteomes" id="UP000029493">
    <property type="component" value="Chromosome"/>
</dbReference>
<dbReference type="InterPro" id="IPR005467">
    <property type="entry name" value="His_kinase_dom"/>
</dbReference>
<name>A0A089WRH6_9PSED</name>
<sequence>MNSLTDGAAERRSANFPGFLREGGTVATLLQALDWSRSPLSPPDQWSASLQTLMATILPAKAQIVLFWGPEYIALYNDAYAPTIGAKHPKALGRPAQENWSELWDDLEPLLRGVRETGETFSAQDRPFYIERRGLGETAWFDVSYSAVREVDGSVGGILCIVTETTERVQFERRQAFLLELGRTLPALGDAAQIEAQAVSRLGQYLGASRVFFAQDKGDTRHFVVEQQWLDGAPSMAGQHQYAHFAEHLHQRLGNGERIVGDFAAGEQADLCASLLLPVTGSSGLEATLAVHFHTPHAFLEDECLLIEETAKLAWSAITHARAEAKLIALNASLEQRVASMLAQREASLVQLHEARKMEMIGQLTGGIAHDFNNMLTPIIASMELVQRRLPDDRSQRLVNSALQAADRARTLVGRLLTFARRQTLKPQVVGLAGLIDDMRELIARSLGPTIDIHIAVDADLPGVVVDPGQLELALLNLVVNARDAMPEGGRVQIRAGVADETTVRPAGIVAGQVIWLQVADNGCGMDESVLARCFEPFYSTKAVGQGTGLGLPMVQGLAVQSGGGFTVRSRLRLGTEATLWLPASRAPSLPRESDMPLSQAPLYSAHVLLVDDEDIVRQATALQLRDLGYQVTEAQSAAQALQLIDQGLALDVLVTDHVMAETTGAELAHQLRQRMADLPILIITGYANLSPTELHGFEVLRKPFRRAELAHSLARLQEVKMG</sequence>
<evidence type="ECO:0000256" key="4">
    <source>
        <dbReference type="ARBA" id="ARBA00022777"/>
    </source>
</evidence>
<dbReference type="InterPro" id="IPR036890">
    <property type="entry name" value="HATPase_C_sf"/>
</dbReference>
<dbReference type="InterPro" id="IPR003661">
    <property type="entry name" value="HisK_dim/P_dom"/>
</dbReference>
<dbReference type="SUPFAM" id="SSF55874">
    <property type="entry name" value="ATPase domain of HSP90 chaperone/DNA topoisomerase II/histidine kinase"/>
    <property type="match status" value="1"/>
</dbReference>
<dbReference type="SUPFAM" id="SSF52172">
    <property type="entry name" value="CheY-like"/>
    <property type="match status" value="1"/>
</dbReference>
<dbReference type="InterPro" id="IPR013656">
    <property type="entry name" value="PAS_4"/>
</dbReference>
<feature type="domain" description="Response regulatory" evidence="7">
    <location>
        <begin position="607"/>
        <end position="718"/>
    </location>
</feature>
<dbReference type="KEGG" id="psw:LK03_18745"/>
<keyword evidence="4 8" id="KW-0808">Transferase</keyword>
<evidence type="ECO:0000256" key="2">
    <source>
        <dbReference type="ARBA" id="ARBA00012438"/>
    </source>
</evidence>
<dbReference type="STRING" id="157783.LK03_18745"/>
<dbReference type="Pfam" id="PF02518">
    <property type="entry name" value="HATPase_c"/>
    <property type="match status" value="1"/>
</dbReference>
<comment type="catalytic activity">
    <reaction evidence="1">
        <text>ATP + protein L-histidine = ADP + protein N-phospho-L-histidine.</text>
        <dbReference type="EC" id="2.7.13.3"/>
    </reaction>
</comment>
<dbReference type="CDD" id="cd00082">
    <property type="entry name" value="HisKA"/>
    <property type="match status" value="1"/>
</dbReference>